<dbReference type="InterPro" id="IPR014721">
    <property type="entry name" value="Ribsml_uS5_D2-typ_fold_subgr"/>
</dbReference>
<evidence type="ECO:0000259" key="5">
    <source>
        <dbReference type="Pfam" id="PF00288"/>
    </source>
</evidence>
<gene>
    <name evidence="6" type="ORF">SAMN04488558_10437</name>
</gene>
<evidence type="ECO:0000256" key="2">
    <source>
        <dbReference type="ARBA" id="ARBA00022741"/>
    </source>
</evidence>
<dbReference type="EMBL" id="FOEN01000004">
    <property type="protein sequence ID" value="SEQ00646.1"/>
    <property type="molecule type" value="Genomic_DNA"/>
</dbReference>
<dbReference type="SUPFAM" id="SSF54211">
    <property type="entry name" value="Ribosomal protein S5 domain 2-like"/>
    <property type="match status" value="1"/>
</dbReference>
<sequence length="291" mass="33044">MKSYVKVNFPASCGELVQGVWESEIFLSSYAINLYNEIEIYQSDYPVKNCIPLKTKYLILDCMKSLGRNFIELSKIKINIKNPIPYEKGMGSSTADLAGMLYALYTFFEEDINLSNFAQLASNIEPTDSLIYPSLSLMNPDTGFLYAKLDNNLNDSVICLELADKLNTIAYRKILLGYKDNAYKNLFQESIQAFTNHSLEHLLDLTSQSAKINQKYNPKPYYKEIADLINISGVKAINISHTGTVVGIVYSENIISTDEIIARIQQIDKKKIYQIRTHQIVSSEPKIETRN</sequence>
<dbReference type="OrthoDB" id="4548147at2"/>
<dbReference type="STRING" id="89093.SAMN04488558_10437"/>
<dbReference type="AlphaFoldDB" id="A0A1H9CHF6"/>
<proteinExistence type="predicted"/>
<dbReference type="GO" id="GO:0005524">
    <property type="term" value="F:ATP binding"/>
    <property type="evidence" value="ECO:0007669"/>
    <property type="project" value="UniProtKB-KW"/>
</dbReference>
<dbReference type="Gene3D" id="3.30.230.10">
    <property type="match status" value="1"/>
</dbReference>
<keyword evidence="7" id="KW-1185">Reference proteome</keyword>
<evidence type="ECO:0000313" key="7">
    <source>
        <dbReference type="Proteomes" id="UP000198833"/>
    </source>
</evidence>
<dbReference type="Pfam" id="PF00288">
    <property type="entry name" value="GHMP_kinases_N"/>
    <property type="match status" value="1"/>
</dbReference>
<evidence type="ECO:0000256" key="4">
    <source>
        <dbReference type="ARBA" id="ARBA00022840"/>
    </source>
</evidence>
<dbReference type="InterPro" id="IPR006204">
    <property type="entry name" value="GHMP_kinase_N_dom"/>
</dbReference>
<organism evidence="6 7">
    <name type="scientific">Ignavigranum ruoffiae</name>
    <dbReference type="NCBI Taxonomy" id="89093"/>
    <lineage>
        <taxon>Bacteria</taxon>
        <taxon>Bacillati</taxon>
        <taxon>Bacillota</taxon>
        <taxon>Bacilli</taxon>
        <taxon>Lactobacillales</taxon>
        <taxon>Aerococcaceae</taxon>
        <taxon>Ignavigranum</taxon>
    </lineage>
</organism>
<dbReference type="RefSeq" id="WP_092571148.1">
    <property type="nucleotide sequence ID" value="NZ_FOEN01000004.1"/>
</dbReference>
<dbReference type="PANTHER" id="PTHR43527">
    <property type="entry name" value="4-DIPHOSPHOCYTIDYL-2-C-METHYL-D-ERYTHRITOL KINASE, CHLOROPLASTIC"/>
    <property type="match status" value="1"/>
</dbReference>
<feature type="domain" description="GHMP kinase N-terminal" evidence="5">
    <location>
        <begin position="60"/>
        <end position="125"/>
    </location>
</feature>
<dbReference type="InterPro" id="IPR020568">
    <property type="entry name" value="Ribosomal_Su5_D2-typ_SF"/>
</dbReference>
<dbReference type="Proteomes" id="UP000198833">
    <property type="component" value="Unassembled WGS sequence"/>
</dbReference>
<keyword evidence="4" id="KW-0067">ATP-binding</keyword>
<protein>
    <submittedName>
        <fullName evidence="6">Threonine kinase</fullName>
    </submittedName>
</protein>
<evidence type="ECO:0000256" key="1">
    <source>
        <dbReference type="ARBA" id="ARBA00022679"/>
    </source>
</evidence>
<keyword evidence="2" id="KW-0547">Nucleotide-binding</keyword>
<evidence type="ECO:0000313" key="6">
    <source>
        <dbReference type="EMBL" id="SEQ00646.1"/>
    </source>
</evidence>
<accession>A0A1H9CHF6</accession>
<dbReference type="PANTHER" id="PTHR43527:SF1">
    <property type="entry name" value="L-THREONINE KINASE"/>
    <property type="match status" value="1"/>
</dbReference>
<keyword evidence="1" id="KW-0808">Transferase</keyword>
<name>A0A1H9CHF6_9LACT</name>
<keyword evidence="3 6" id="KW-0418">Kinase</keyword>
<reference evidence="6 7" key="1">
    <citation type="submission" date="2016-10" db="EMBL/GenBank/DDBJ databases">
        <authorList>
            <person name="de Groot N.N."/>
        </authorList>
    </citation>
    <scope>NUCLEOTIDE SEQUENCE [LARGE SCALE GENOMIC DNA]</scope>
    <source>
        <strain evidence="6 7">DSM 15695</strain>
    </source>
</reference>
<evidence type="ECO:0000256" key="3">
    <source>
        <dbReference type="ARBA" id="ARBA00022777"/>
    </source>
</evidence>
<dbReference type="GO" id="GO:0016301">
    <property type="term" value="F:kinase activity"/>
    <property type="evidence" value="ECO:0007669"/>
    <property type="project" value="UniProtKB-KW"/>
</dbReference>